<dbReference type="InterPro" id="IPR027417">
    <property type="entry name" value="P-loop_NTPase"/>
</dbReference>
<dbReference type="GO" id="GO:0005524">
    <property type="term" value="F:ATP binding"/>
    <property type="evidence" value="ECO:0007669"/>
    <property type="project" value="UniProtKB-KW"/>
</dbReference>
<proteinExistence type="predicted"/>
<evidence type="ECO:0000313" key="4">
    <source>
        <dbReference type="EMBL" id="OFJ53107.1"/>
    </source>
</evidence>
<sequence length="693" mass="72875">MILRGRSEAMSRALGVLDRAARTGQGALLVIGGEPGIGKSAVLRAISEQAGRAGFLVGAGKAEQGDQIAPGAPLLVALRSGTRPLLPAEAFAGLAPLYETPLWLVDRISGLLEELAVHHPVLLVLDDLQWADHLTRFALRVLPARLAGSPVVWAVASRWAPRDVVDELLTATDDVPAVTRIDLGPLGAGDIEGIASDRLGARPDEQVRGLLAGVGGNPFWAVQVIDGLTRRHGAGAGDPIAGLAAGVRTRLQRLSGTATALVRLAAVWGRPLALHDATALLPDIADGHVAAAAREAVDGGLLATTAGGPFFPHDLVREAVYADIAPAERRRLHRSCARYVRDGGGSALAAAGHFHASAQRDDDEAVVALQAAARECTASMPDQAADFARRAFELITAGRPSWWAAGECAVETLVNVQRDAEALAVADRLLGRSDTGDLGAGDEILARLELQACRALWCLGDCEQMERRATAAARADVSDALRARLASARALAATRTRAAADAERLASAARDEGRRLGDGYAQRLAVVALIEAARNQGRHRRALDLFTDLRRFSDTAYEAEEIRTLQHLDRYDDAEALLAKGREASAGADALLPSMLYAQMWQDFDLARFDAAEAGAGTLLRLADEAGNDGYRLNARVVLAAIAAHRDENVAAVAALRLTATDAGAPDVDGAPRRRLVHGWATAAAGDPVGAVE</sequence>
<evidence type="ECO:0000256" key="1">
    <source>
        <dbReference type="ARBA" id="ARBA00022741"/>
    </source>
</evidence>
<dbReference type="PANTHER" id="PTHR16305">
    <property type="entry name" value="TESTICULAR SOLUBLE ADENYLYL CYCLASE"/>
    <property type="match status" value="1"/>
</dbReference>
<organism evidence="4 5">
    <name type="scientific">Mycolicibacterium grossiae</name>
    <dbReference type="NCBI Taxonomy" id="1552759"/>
    <lineage>
        <taxon>Bacteria</taxon>
        <taxon>Bacillati</taxon>
        <taxon>Actinomycetota</taxon>
        <taxon>Actinomycetes</taxon>
        <taxon>Mycobacteriales</taxon>
        <taxon>Mycobacteriaceae</taxon>
        <taxon>Mycolicibacterium</taxon>
    </lineage>
</organism>
<name>A0A1E8Q3Y7_9MYCO</name>
<comment type="caution">
    <text evidence="4">The sequence shown here is derived from an EMBL/GenBank/DDBJ whole genome shotgun (WGS) entry which is preliminary data.</text>
</comment>
<evidence type="ECO:0000256" key="2">
    <source>
        <dbReference type="ARBA" id="ARBA00022840"/>
    </source>
</evidence>
<feature type="non-terminal residue" evidence="4">
    <location>
        <position position="693"/>
    </location>
</feature>
<keyword evidence="5" id="KW-1185">Reference proteome</keyword>
<dbReference type="GO" id="GO:0004016">
    <property type="term" value="F:adenylate cyclase activity"/>
    <property type="evidence" value="ECO:0007669"/>
    <property type="project" value="TreeGrafter"/>
</dbReference>
<dbReference type="InterPro" id="IPR041664">
    <property type="entry name" value="AAA_16"/>
</dbReference>
<dbReference type="PANTHER" id="PTHR16305:SF35">
    <property type="entry name" value="TRANSCRIPTIONAL ACTIVATOR DOMAIN"/>
    <property type="match status" value="1"/>
</dbReference>
<feature type="domain" description="Orc1-like AAA ATPase" evidence="3">
    <location>
        <begin position="3"/>
        <end position="152"/>
    </location>
</feature>
<evidence type="ECO:0000259" key="3">
    <source>
        <dbReference type="Pfam" id="PF13191"/>
    </source>
</evidence>
<dbReference type="GO" id="GO:0005737">
    <property type="term" value="C:cytoplasm"/>
    <property type="evidence" value="ECO:0007669"/>
    <property type="project" value="TreeGrafter"/>
</dbReference>
<dbReference type="AlphaFoldDB" id="A0A1E8Q3Y7"/>
<evidence type="ECO:0000313" key="5">
    <source>
        <dbReference type="Proteomes" id="UP000178953"/>
    </source>
</evidence>
<dbReference type="Proteomes" id="UP000178953">
    <property type="component" value="Unassembled WGS sequence"/>
</dbReference>
<dbReference type="SUPFAM" id="SSF52540">
    <property type="entry name" value="P-loop containing nucleoside triphosphate hydrolases"/>
    <property type="match status" value="1"/>
</dbReference>
<keyword evidence="1" id="KW-0547">Nucleotide-binding</keyword>
<keyword evidence="2" id="KW-0067">ATP-binding</keyword>
<protein>
    <recommendedName>
        <fullName evidence="3">Orc1-like AAA ATPase domain-containing protein</fullName>
    </recommendedName>
</protein>
<dbReference type="EMBL" id="MCHX01000029">
    <property type="protein sequence ID" value="OFJ53107.1"/>
    <property type="molecule type" value="Genomic_DNA"/>
</dbReference>
<reference evidence="4 5" key="1">
    <citation type="submission" date="2016-09" db="EMBL/GenBank/DDBJ databases">
        <title>genome sequence of Mycobacterium sp. 739 SCH.</title>
        <authorList>
            <person name="Greninger A.L."/>
            <person name="Qin X."/>
            <person name="Jerome K."/>
            <person name="Vora S."/>
            <person name="Quinn K."/>
        </authorList>
    </citation>
    <scope>NUCLEOTIDE SEQUENCE [LARGE SCALE GENOMIC DNA]</scope>
    <source>
        <strain evidence="4 5">SCH</strain>
    </source>
</reference>
<gene>
    <name evidence="4" type="ORF">BEL07_13800</name>
</gene>
<dbReference type="Pfam" id="PF13191">
    <property type="entry name" value="AAA_16"/>
    <property type="match status" value="1"/>
</dbReference>
<accession>A0A1E8Q3Y7</accession>